<dbReference type="PANTHER" id="PTHR21087:SF16">
    <property type="entry name" value="SHIKIMATE KINASE 1, CHLOROPLASTIC"/>
    <property type="match status" value="1"/>
</dbReference>
<feature type="binding site" evidence="11">
    <location>
        <position position="117"/>
    </location>
    <ligand>
        <name>substrate</name>
    </ligand>
</feature>
<evidence type="ECO:0000256" key="3">
    <source>
        <dbReference type="ARBA" id="ARBA00012154"/>
    </source>
</evidence>
<evidence type="ECO:0000256" key="5">
    <source>
        <dbReference type="ARBA" id="ARBA00022679"/>
    </source>
</evidence>
<keyword evidence="5 11" id="KW-0808">Transferase</keyword>
<dbReference type="GO" id="GO:0009073">
    <property type="term" value="P:aromatic amino acid family biosynthetic process"/>
    <property type="evidence" value="ECO:0007669"/>
    <property type="project" value="UniProtKB-KW"/>
</dbReference>
<keyword evidence="11" id="KW-0460">Magnesium</keyword>
<feature type="binding site" evidence="11">
    <location>
        <position position="53"/>
    </location>
    <ligand>
        <name>Mg(2+)</name>
        <dbReference type="ChEBI" id="CHEBI:18420"/>
    </ligand>
</feature>
<evidence type="ECO:0000256" key="2">
    <source>
        <dbReference type="ARBA" id="ARBA00006997"/>
    </source>
</evidence>
<comment type="function">
    <text evidence="11">Catalyzes the specific phosphorylation of the 3-hydroxyl group of shikimic acid using ATP as a cosubstrate.</text>
</comment>
<dbReference type="InterPro" id="IPR023000">
    <property type="entry name" value="Shikimate_kinase_CS"/>
</dbReference>
<evidence type="ECO:0000313" key="12">
    <source>
        <dbReference type="EMBL" id="HFT92348.1"/>
    </source>
</evidence>
<comment type="caution">
    <text evidence="12">The sequence shown here is derived from an EMBL/GenBank/DDBJ whole genome shotgun (WGS) entry which is preliminary data.</text>
</comment>
<evidence type="ECO:0000256" key="7">
    <source>
        <dbReference type="ARBA" id="ARBA00022777"/>
    </source>
</evidence>
<feature type="binding site" evidence="11">
    <location>
        <position position="156"/>
    </location>
    <ligand>
        <name>ATP</name>
        <dbReference type="ChEBI" id="CHEBI:30616"/>
    </ligand>
</feature>
<dbReference type="PROSITE" id="PS01128">
    <property type="entry name" value="SHIKIMATE_KINASE"/>
    <property type="match status" value="1"/>
</dbReference>
<feature type="binding site" evidence="11">
    <location>
        <position position="176"/>
    </location>
    <ligand>
        <name>substrate</name>
    </ligand>
</feature>
<dbReference type="GO" id="GO:0005829">
    <property type="term" value="C:cytosol"/>
    <property type="evidence" value="ECO:0007669"/>
    <property type="project" value="TreeGrafter"/>
</dbReference>
<evidence type="ECO:0000256" key="10">
    <source>
        <dbReference type="ARBA" id="ARBA00048567"/>
    </source>
</evidence>
<dbReference type="GO" id="GO:0000287">
    <property type="term" value="F:magnesium ion binding"/>
    <property type="evidence" value="ECO:0007669"/>
    <property type="project" value="UniProtKB-UniRule"/>
</dbReference>
<protein>
    <recommendedName>
        <fullName evidence="3 11">Shikimate kinase</fullName>
        <shortName evidence="11">SK</shortName>
        <ecNumber evidence="3 11">2.7.1.71</ecNumber>
    </recommendedName>
</protein>
<reference evidence="12" key="1">
    <citation type="journal article" date="2020" name="mSystems">
        <title>Genome- and Community-Level Interaction Insights into Carbon Utilization and Element Cycling Functions of Hydrothermarchaeota in Hydrothermal Sediment.</title>
        <authorList>
            <person name="Zhou Z."/>
            <person name="Liu Y."/>
            <person name="Xu W."/>
            <person name="Pan J."/>
            <person name="Luo Z.H."/>
            <person name="Li M."/>
        </authorList>
    </citation>
    <scope>NUCLEOTIDE SEQUENCE [LARGE SCALE GENOMIC DNA]</scope>
    <source>
        <strain evidence="12">SpSt-902</strain>
    </source>
</reference>
<sequence>MEETLWTKSWGISGGHRNRKSVGKELLKVMENISKAGQEHSILLVGVRGAGKTTIGHALARTLDLPFYDTDRLVEERLGESIPVFWAREGEPAFREVETDIVKMLSGLPKGVISTGGGIVLRKENRSLLSSAGTVFYIRLKPETLIPRLQNSWGSRPRLIKEIPLEAEVKEVFIQRDPLYQEVAHHVIEADGHGIIQVVQIIQRYLVEK</sequence>
<keyword evidence="9 11" id="KW-0057">Aromatic amino acid biosynthesis</keyword>
<keyword evidence="11" id="KW-0479">Metal-binding</keyword>
<dbReference type="GO" id="GO:0004765">
    <property type="term" value="F:shikimate kinase activity"/>
    <property type="evidence" value="ECO:0007669"/>
    <property type="project" value="UniProtKB-UniRule"/>
</dbReference>
<dbReference type="GO" id="GO:0008652">
    <property type="term" value="P:amino acid biosynthetic process"/>
    <property type="evidence" value="ECO:0007669"/>
    <property type="project" value="UniProtKB-KW"/>
</dbReference>
<evidence type="ECO:0000256" key="4">
    <source>
        <dbReference type="ARBA" id="ARBA00022605"/>
    </source>
</evidence>
<keyword evidence="7 11" id="KW-0418">Kinase</keyword>
<keyword evidence="11" id="KW-0963">Cytoplasm</keyword>
<organism evidence="12">
    <name type="scientific">Leptospirillum ferriphilum</name>
    <dbReference type="NCBI Taxonomy" id="178606"/>
    <lineage>
        <taxon>Bacteria</taxon>
        <taxon>Pseudomonadati</taxon>
        <taxon>Nitrospirota</taxon>
        <taxon>Nitrospiria</taxon>
        <taxon>Nitrospirales</taxon>
        <taxon>Nitrospiraceae</taxon>
        <taxon>Leptospirillum</taxon>
    </lineage>
</organism>
<feature type="binding site" evidence="11">
    <location>
        <position position="71"/>
    </location>
    <ligand>
        <name>substrate</name>
    </ligand>
</feature>
<dbReference type="Pfam" id="PF01202">
    <property type="entry name" value="SKI"/>
    <property type="match status" value="1"/>
</dbReference>
<comment type="cofactor">
    <cofactor evidence="11">
        <name>Mg(2+)</name>
        <dbReference type="ChEBI" id="CHEBI:18420"/>
    </cofactor>
    <text evidence="11">Binds 1 Mg(2+) ion per subunit.</text>
</comment>
<feature type="binding site" evidence="11">
    <location>
        <position position="95"/>
    </location>
    <ligand>
        <name>substrate</name>
    </ligand>
</feature>
<evidence type="ECO:0000256" key="1">
    <source>
        <dbReference type="ARBA" id="ARBA00004842"/>
    </source>
</evidence>
<accession>A0A7C3QV31</accession>
<dbReference type="InterPro" id="IPR027417">
    <property type="entry name" value="P-loop_NTPase"/>
</dbReference>
<dbReference type="PRINTS" id="PR01100">
    <property type="entry name" value="SHIKIMTKNASE"/>
</dbReference>
<keyword evidence="8 11" id="KW-0067">ATP-binding</keyword>
<proteinExistence type="inferred from homology"/>
<feature type="binding site" evidence="11">
    <location>
        <begin position="49"/>
        <end position="54"/>
    </location>
    <ligand>
        <name>ATP</name>
        <dbReference type="ChEBI" id="CHEBI:30616"/>
    </ligand>
</feature>
<dbReference type="GO" id="GO:0009423">
    <property type="term" value="P:chorismate biosynthetic process"/>
    <property type="evidence" value="ECO:0007669"/>
    <property type="project" value="UniProtKB-UniRule"/>
</dbReference>
<dbReference type="Gene3D" id="3.40.50.300">
    <property type="entry name" value="P-loop containing nucleotide triphosphate hydrolases"/>
    <property type="match status" value="1"/>
</dbReference>
<dbReference type="EC" id="2.7.1.71" evidence="3 11"/>
<dbReference type="SUPFAM" id="SSF52540">
    <property type="entry name" value="P-loop containing nucleoside triphosphate hydrolases"/>
    <property type="match status" value="1"/>
</dbReference>
<name>A0A7C3QV31_9BACT</name>
<dbReference type="GO" id="GO:0005524">
    <property type="term" value="F:ATP binding"/>
    <property type="evidence" value="ECO:0007669"/>
    <property type="project" value="UniProtKB-UniRule"/>
</dbReference>
<evidence type="ECO:0000256" key="11">
    <source>
        <dbReference type="HAMAP-Rule" id="MF_00109"/>
    </source>
</evidence>
<evidence type="ECO:0000256" key="6">
    <source>
        <dbReference type="ARBA" id="ARBA00022741"/>
    </source>
</evidence>
<comment type="subcellular location">
    <subcellularLocation>
        <location evidence="11">Cytoplasm</location>
    </subcellularLocation>
</comment>
<comment type="caution">
    <text evidence="11">Lacks conserved residue(s) required for the propagation of feature annotation.</text>
</comment>
<comment type="similarity">
    <text evidence="2 11">Belongs to the shikimate kinase family.</text>
</comment>
<dbReference type="CDD" id="cd00464">
    <property type="entry name" value="SK"/>
    <property type="match status" value="1"/>
</dbReference>
<evidence type="ECO:0000256" key="9">
    <source>
        <dbReference type="ARBA" id="ARBA00023141"/>
    </source>
</evidence>
<gene>
    <name evidence="11" type="primary">aroK</name>
    <name evidence="12" type="ORF">ENX03_00120</name>
</gene>
<dbReference type="InterPro" id="IPR000623">
    <property type="entry name" value="Shikimate_kinase/TSH1"/>
</dbReference>
<evidence type="ECO:0000256" key="8">
    <source>
        <dbReference type="ARBA" id="ARBA00022840"/>
    </source>
</evidence>
<dbReference type="HAMAP" id="MF_00109">
    <property type="entry name" value="Shikimate_kinase"/>
    <property type="match status" value="1"/>
</dbReference>
<dbReference type="AlphaFoldDB" id="A0A7C3QV31"/>
<comment type="pathway">
    <text evidence="1 11">Metabolic intermediate biosynthesis; chorismate biosynthesis; chorismate from D-erythrose 4-phosphate and phosphoenolpyruvate: step 5/7.</text>
</comment>
<comment type="subunit">
    <text evidence="11">Monomer.</text>
</comment>
<keyword evidence="4 11" id="KW-0028">Amino-acid biosynthesis</keyword>
<dbReference type="InterPro" id="IPR031322">
    <property type="entry name" value="Shikimate/glucono_kinase"/>
</dbReference>
<keyword evidence="6 11" id="KW-0547">Nucleotide-binding</keyword>
<dbReference type="UniPathway" id="UPA00053">
    <property type="reaction ID" value="UER00088"/>
</dbReference>
<comment type="catalytic activity">
    <reaction evidence="10 11">
        <text>shikimate + ATP = 3-phosphoshikimate + ADP + H(+)</text>
        <dbReference type="Rhea" id="RHEA:13121"/>
        <dbReference type="ChEBI" id="CHEBI:15378"/>
        <dbReference type="ChEBI" id="CHEBI:30616"/>
        <dbReference type="ChEBI" id="CHEBI:36208"/>
        <dbReference type="ChEBI" id="CHEBI:145989"/>
        <dbReference type="ChEBI" id="CHEBI:456216"/>
        <dbReference type="EC" id="2.7.1.71"/>
    </reaction>
</comment>
<dbReference type="EMBL" id="DTMM01000004">
    <property type="protein sequence ID" value="HFT92348.1"/>
    <property type="molecule type" value="Genomic_DNA"/>
</dbReference>
<dbReference type="PANTHER" id="PTHR21087">
    <property type="entry name" value="SHIKIMATE KINASE"/>
    <property type="match status" value="1"/>
</dbReference>